<comment type="catalytic activity">
    <reaction evidence="8">
        <text>adenosine + phosphate = alpha-D-ribose 1-phosphate + adenine</text>
        <dbReference type="Rhea" id="RHEA:27642"/>
        <dbReference type="ChEBI" id="CHEBI:16335"/>
        <dbReference type="ChEBI" id="CHEBI:16708"/>
        <dbReference type="ChEBI" id="CHEBI:43474"/>
        <dbReference type="ChEBI" id="CHEBI:57720"/>
        <dbReference type="EC" id="2.4.2.1"/>
    </reaction>
    <physiologicalReaction direction="left-to-right" evidence="8">
        <dbReference type="Rhea" id="RHEA:27643"/>
    </physiologicalReaction>
</comment>
<dbReference type="NCBIfam" id="TIGR00726">
    <property type="entry name" value="peptidoglycan editing factor PgeF"/>
    <property type="match status" value="1"/>
</dbReference>
<evidence type="ECO:0000256" key="3">
    <source>
        <dbReference type="ARBA" id="ARBA00022679"/>
    </source>
</evidence>
<protein>
    <recommendedName>
        <fullName evidence="10">Purine nucleoside phosphorylase</fullName>
    </recommendedName>
</protein>
<sequence>MTAFYDSSPHLSSPHGAFRREGGVSTGIYEGLNASYHSGDDRQAVDENRRRIREALGADHLIAAKQVHSAKVVIADALWKEEDRPEADAIVTTKPGLAVGVLTADCVPILFEAEGMVAAAHAGWRGSLLGIIGNTVDRMAKLGAERAAIRALIGAHLRGESFEVKEDLIEQVLAAYPDAERHFYAKDGKTFYDHTGFVLDRLREAGIEESRIVDLGGDTLAEPDRYFSYRASQRRGEPKTGHNMTAICLPKE</sequence>
<dbReference type="PANTHER" id="PTHR30616:SF2">
    <property type="entry name" value="PURINE NUCLEOSIDE PHOSPHORYLASE LACC1"/>
    <property type="match status" value="1"/>
</dbReference>
<comment type="catalytic activity">
    <reaction evidence="1">
        <text>inosine + phosphate = alpha-D-ribose 1-phosphate + hypoxanthine</text>
        <dbReference type="Rhea" id="RHEA:27646"/>
        <dbReference type="ChEBI" id="CHEBI:17368"/>
        <dbReference type="ChEBI" id="CHEBI:17596"/>
        <dbReference type="ChEBI" id="CHEBI:43474"/>
        <dbReference type="ChEBI" id="CHEBI:57720"/>
        <dbReference type="EC" id="2.4.2.1"/>
    </reaction>
    <physiologicalReaction direction="left-to-right" evidence="1">
        <dbReference type="Rhea" id="RHEA:27647"/>
    </physiologicalReaction>
</comment>
<comment type="catalytic activity">
    <reaction evidence="7">
        <text>adenosine + H2O + H(+) = inosine + NH4(+)</text>
        <dbReference type="Rhea" id="RHEA:24408"/>
        <dbReference type="ChEBI" id="CHEBI:15377"/>
        <dbReference type="ChEBI" id="CHEBI:15378"/>
        <dbReference type="ChEBI" id="CHEBI:16335"/>
        <dbReference type="ChEBI" id="CHEBI:17596"/>
        <dbReference type="ChEBI" id="CHEBI:28938"/>
        <dbReference type="EC" id="3.5.4.4"/>
    </reaction>
    <physiologicalReaction direction="left-to-right" evidence="7">
        <dbReference type="Rhea" id="RHEA:24409"/>
    </physiologicalReaction>
</comment>
<keyword evidence="12" id="KW-1185">Reference proteome</keyword>
<dbReference type="RefSeq" id="WP_256618885.1">
    <property type="nucleotide sequence ID" value="NZ_JANIBC010000003.1"/>
</dbReference>
<keyword evidence="3" id="KW-0808">Transferase</keyword>
<comment type="catalytic activity">
    <reaction evidence="9">
        <text>S-methyl-5'-thioadenosine + phosphate = 5-(methylsulfanyl)-alpha-D-ribose 1-phosphate + adenine</text>
        <dbReference type="Rhea" id="RHEA:11852"/>
        <dbReference type="ChEBI" id="CHEBI:16708"/>
        <dbReference type="ChEBI" id="CHEBI:17509"/>
        <dbReference type="ChEBI" id="CHEBI:43474"/>
        <dbReference type="ChEBI" id="CHEBI:58533"/>
        <dbReference type="EC" id="2.4.2.28"/>
    </reaction>
    <physiologicalReaction direction="left-to-right" evidence="9">
        <dbReference type="Rhea" id="RHEA:11853"/>
    </physiologicalReaction>
</comment>
<evidence type="ECO:0000256" key="1">
    <source>
        <dbReference type="ARBA" id="ARBA00000553"/>
    </source>
</evidence>
<evidence type="ECO:0000256" key="2">
    <source>
        <dbReference type="ARBA" id="ARBA00007353"/>
    </source>
</evidence>
<dbReference type="InterPro" id="IPR011324">
    <property type="entry name" value="Cytotoxic_necrot_fac-like_cat"/>
</dbReference>
<evidence type="ECO:0000256" key="7">
    <source>
        <dbReference type="ARBA" id="ARBA00047989"/>
    </source>
</evidence>
<comment type="caution">
    <text evidence="11">The sequence shown here is derived from an EMBL/GenBank/DDBJ whole genome shotgun (WGS) entry which is preliminary data.</text>
</comment>
<dbReference type="Gene3D" id="3.60.140.10">
    <property type="entry name" value="CNF1/YfiH-like putative cysteine hydrolases"/>
    <property type="match status" value="1"/>
</dbReference>
<dbReference type="GO" id="GO:0016787">
    <property type="term" value="F:hydrolase activity"/>
    <property type="evidence" value="ECO:0007669"/>
    <property type="project" value="UniProtKB-KW"/>
</dbReference>
<proteinExistence type="inferred from homology"/>
<dbReference type="AlphaFoldDB" id="A0A9X2RHK0"/>
<evidence type="ECO:0000256" key="8">
    <source>
        <dbReference type="ARBA" id="ARBA00048968"/>
    </source>
</evidence>
<evidence type="ECO:0000313" key="12">
    <source>
        <dbReference type="Proteomes" id="UP001142610"/>
    </source>
</evidence>
<dbReference type="PANTHER" id="PTHR30616">
    <property type="entry name" value="UNCHARACTERIZED PROTEIN YFIH"/>
    <property type="match status" value="1"/>
</dbReference>
<accession>A0A9X2RHK0</accession>
<evidence type="ECO:0000256" key="5">
    <source>
        <dbReference type="ARBA" id="ARBA00022801"/>
    </source>
</evidence>
<evidence type="ECO:0000256" key="6">
    <source>
        <dbReference type="ARBA" id="ARBA00022833"/>
    </source>
</evidence>
<keyword evidence="4" id="KW-0479">Metal-binding</keyword>
<evidence type="ECO:0000256" key="9">
    <source>
        <dbReference type="ARBA" id="ARBA00049893"/>
    </source>
</evidence>
<dbReference type="GO" id="GO:0005507">
    <property type="term" value="F:copper ion binding"/>
    <property type="evidence" value="ECO:0007669"/>
    <property type="project" value="TreeGrafter"/>
</dbReference>
<dbReference type="InterPro" id="IPR003730">
    <property type="entry name" value="Cu_polyphenol_OxRdtase"/>
</dbReference>
<dbReference type="SUPFAM" id="SSF64438">
    <property type="entry name" value="CNF1/YfiH-like putative cysteine hydrolases"/>
    <property type="match status" value="1"/>
</dbReference>
<evidence type="ECO:0000256" key="10">
    <source>
        <dbReference type="RuleBase" id="RU361274"/>
    </source>
</evidence>
<name>A0A9X2RHK0_9PROT</name>
<dbReference type="Proteomes" id="UP001142610">
    <property type="component" value="Unassembled WGS sequence"/>
</dbReference>
<comment type="similarity">
    <text evidence="2 10">Belongs to the purine nucleoside phosphorylase YfiH/LACC1 family.</text>
</comment>
<gene>
    <name evidence="11" type="primary">pgeF</name>
    <name evidence="11" type="ORF">NOG11_06435</name>
</gene>
<evidence type="ECO:0000256" key="4">
    <source>
        <dbReference type="ARBA" id="ARBA00022723"/>
    </source>
</evidence>
<dbReference type="Pfam" id="PF02578">
    <property type="entry name" value="Cu-oxidase_4"/>
    <property type="match status" value="1"/>
</dbReference>
<keyword evidence="5" id="KW-0378">Hydrolase</keyword>
<dbReference type="CDD" id="cd16833">
    <property type="entry name" value="YfiH"/>
    <property type="match status" value="1"/>
</dbReference>
<organism evidence="11 12">
    <name type="scientific">Parvularcula maris</name>
    <dbReference type="NCBI Taxonomy" id="2965077"/>
    <lineage>
        <taxon>Bacteria</taxon>
        <taxon>Pseudomonadati</taxon>
        <taxon>Pseudomonadota</taxon>
        <taxon>Alphaproteobacteria</taxon>
        <taxon>Parvularculales</taxon>
        <taxon>Parvularculaceae</taxon>
        <taxon>Parvularcula</taxon>
    </lineage>
</organism>
<reference evidence="11" key="1">
    <citation type="submission" date="2022-07" db="EMBL/GenBank/DDBJ databases">
        <title>Parvularcula maris sp. nov., an algicidal bacterium isolated from seawater.</title>
        <authorList>
            <person name="Li F."/>
        </authorList>
    </citation>
    <scope>NUCLEOTIDE SEQUENCE</scope>
    <source>
        <strain evidence="11">BGMRC 0090</strain>
    </source>
</reference>
<keyword evidence="6" id="KW-0862">Zinc</keyword>
<dbReference type="EMBL" id="JANIBC010000003">
    <property type="protein sequence ID" value="MCQ8185025.1"/>
    <property type="molecule type" value="Genomic_DNA"/>
</dbReference>
<dbReference type="GO" id="GO:0017061">
    <property type="term" value="F:S-methyl-5-thioadenosine phosphorylase activity"/>
    <property type="evidence" value="ECO:0007669"/>
    <property type="project" value="UniProtKB-EC"/>
</dbReference>
<dbReference type="InterPro" id="IPR038371">
    <property type="entry name" value="Cu_polyphenol_OxRdtase_sf"/>
</dbReference>
<evidence type="ECO:0000313" key="11">
    <source>
        <dbReference type="EMBL" id="MCQ8185025.1"/>
    </source>
</evidence>